<dbReference type="EMBL" id="BAABFX010000050">
    <property type="protein sequence ID" value="GAA4403379.1"/>
    <property type="molecule type" value="Genomic_DNA"/>
</dbReference>
<reference evidence="2" key="1">
    <citation type="journal article" date="2019" name="Int. J. Syst. Evol. Microbiol.">
        <title>The Global Catalogue of Microorganisms (GCM) 10K type strain sequencing project: providing services to taxonomists for standard genome sequencing and annotation.</title>
        <authorList>
            <consortium name="The Broad Institute Genomics Platform"/>
            <consortium name="The Broad Institute Genome Sequencing Center for Infectious Disease"/>
            <person name="Wu L."/>
            <person name="Ma J."/>
        </authorList>
    </citation>
    <scope>NUCLEOTIDE SEQUENCE [LARGE SCALE GENOMIC DNA]</scope>
    <source>
        <strain evidence="2">JCM 17738</strain>
    </source>
</reference>
<proteinExistence type="predicted"/>
<sequence>MCDTGLSIAFDPALPQAVPSGEDVVLDEAITVACGTGVNPDGSVVPGDKKSGLYQLVAPDNLPGVMVTVSDTVPSASFEPYAPGTYVKLTQAPVSTPSAVPFSGAVAWQITLKGDALLTATDAAGNPAMATCTVPPKKK</sequence>
<gene>
    <name evidence="1" type="ORF">GCM10023153_33350</name>
</gene>
<organism evidence="1 2">
    <name type="scientific">Ornithinibacter aureus</name>
    <dbReference type="NCBI Taxonomy" id="622664"/>
    <lineage>
        <taxon>Bacteria</taxon>
        <taxon>Bacillati</taxon>
        <taxon>Actinomycetota</taxon>
        <taxon>Actinomycetes</taxon>
        <taxon>Micrococcales</taxon>
        <taxon>Intrasporangiaceae</taxon>
        <taxon>Ornithinibacter</taxon>
    </lineage>
</organism>
<dbReference type="Proteomes" id="UP001500390">
    <property type="component" value="Unassembled WGS sequence"/>
</dbReference>
<accession>A0ABP8KB79</accession>
<name>A0ABP8KB79_9MICO</name>
<keyword evidence="2" id="KW-1185">Reference proteome</keyword>
<comment type="caution">
    <text evidence="1">The sequence shown here is derived from an EMBL/GenBank/DDBJ whole genome shotgun (WGS) entry which is preliminary data.</text>
</comment>
<evidence type="ECO:0000313" key="1">
    <source>
        <dbReference type="EMBL" id="GAA4403379.1"/>
    </source>
</evidence>
<protein>
    <submittedName>
        <fullName evidence="1">Uncharacterized protein</fullName>
    </submittedName>
</protein>
<dbReference type="RefSeq" id="WP_159898494.1">
    <property type="nucleotide sequence ID" value="NZ_BAABFX010000050.1"/>
</dbReference>
<evidence type="ECO:0000313" key="2">
    <source>
        <dbReference type="Proteomes" id="UP001500390"/>
    </source>
</evidence>